<evidence type="ECO:0000313" key="3">
    <source>
        <dbReference type="Proteomes" id="UP000501891"/>
    </source>
</evidence>
<dbReference type="AlphaFoldDB" id="A0A858RAH1"/>
<dbReference type="KEGG" id="acru:HHL28_14490"/>
<dbReference type="Pfam" id="PF07022">
    <property type="entry name" value="Phage_CI_repr"/>
    <property type="match status" value="1"/>
</dbReference>
<gene>
    <name evidence="2" type="ORF">HHL28_14490</name>
</gene>
<feature type="domain" description="Bacteriophage CI repressor N-terminal" evidence="1">
    <location>
        <begin position="35"/>
        <end position="81"/>
    </location>
</feature>
<dbReference type="Gene3D" id="1.10.260.40">
    <property type="entry name" value="lambda repressor-like DNA-binding domains"/>
    <property type="match status" value="1"/>
</dbReference>
<dbReference type="InterPro" id="IPR010744">
    <property type="entry name" value="Phage_CI_N"/>
</dbReference>
<keyword evidence="3" id="KW-1185">Reference proteome</keyword>
<name>A0A858RAH1_9PROT</name>
<reference evidence="2" key="1">
    <citation type="submission" date="2020-04" db="EMBL/GenBank/DDBJ databases">
        <title>A desert anoxygenic phototrophic bacterium fixes CO2 using RubisCO under aerobic conditions.</title>
        <authorList>
            <person name="Tang K."/>
        </authorList>
    </citation>
    <scope>NUCLEOTIDE SEQUENCE [LARGE SCALE GENOMIC DNA]</scope>
    <source>
        <strain evidence="2">MIMtkB3</strain>
    </source>
</reference>
<evidence type="ECO:0000259" key="1">
    <source>
        <dbReference type="Pfam" id="PF07022"/>
    </source>
</evidence>
<dbReference type="EMBL" id="CP051775">
    <property type="protein sequence ID" value="QJE74133.1"/>
    <property type="molecule type" value="Genomic_DNA"/>
</dbReference>
<dbReference type="GO" id="GO:0003677">
    <property type="term" value="F:DNA binding"/>
    <property type="evidence" value="ECO:0007669"/>
    <property type="project" value="InterPro"/>
</dbReference>
<dbReference type="Proteomes" id="UP000501891">
    <property type="component" value="Chromosome"/>
</dbReference>
<sequence length="224" mass="24344">MSVNAILDSAAEALEGFATRLSRVLDLYPTRRAAAAAAQVSTDQLARYVQSRSAPPFEVMARLAQPHAVSLDWLAFGEGAMHLDRAGAEVEQGLTVFGLSATGEAGWYRPTALGVRLPHASGLRPEETKAVLACDDALRPEGIRAGFICYASRAVELLEGDVCYLERGDGAAGLRRFDGREGNGFRLSWYAPPDGDGRQALNMDLLPETRVARLYPVVKVRRKW</sequence>
<dbReference type="InterPro" id="IPR010982">
    <property type="entry name" value="Lambda_DNA-bd_dom_sf"/>
</dbReference>
<accession>A0A858RAH1</accession>
<evidence type="ECO:0000313" key="2">
    <source>
        <dbReference type="EMBL" id="QJE74133.1"/>
    </source>
</evidence>
<protein>
    <submittedName>
        <fullName evidence="2">Bacteriophage CI repressor</fullName>
    </submittedName>
</protein>
<organism evidence="2 3">
    <name type="scientific">Aerophototrophica crusticola</name>
    <dbReference type="NCBI Taxonomy" id="1709002"/>
    <lineage>
        <taxon>Bacteria</taxon>
        <taxon>Pseudomonadati</taxon>
        <taxon>Pseudomonadota</taxon>
        <taxon>Alphaproteobacteria</taxon>
        <taxon>Rhodospirillales</taxon>
        <taxon>Rhodospirillaceae</taxon>
        <taxon>Aerophototrophica</taxon>
    </lineage>
</organism>
<dbReference type="GO" id="GO:0045892">
    <property type="term" value="P:negative regulation of DNA-templated transcription"/>
    <property type="evidence" value="ECO:0007669"/>
    <property type="project" value="InterPro"/>
</dbReference>
<proteinExistence type="predicted"/>